<proteinExistence type="predicted"/>
<name>A0A0L0UX54_9BASI</name>
<dbReference type="AlphaFoldDB" id="A0A0L0UX54"/>
<organism evidence="2 3">
    <name type="scientific">Puccinia striiformis f. sp. tritici PST-78</name>
    <dbReference type="NCBI Taxonomy" id="1165861"/>
    <lineage>
        <taxon>Eukaryota</taxon>
        <taxon>Fungi</taxon>
        <taxon>Dikarya</taxon>
        <taxon>Basidiomycota</taxon>
        <taxon>Pucciniomycotina</taxon>
        <taxon>Pucciniomycetes</taxon>
        <taxon>Pucciniales</taxon>
        <taxon>Pucciniaceae</taxon>
        <taxon>Puccinia</taxon>
    </lineage>
</organism>
<comment type="caution">
    <text evidence="2">The sequence shown here is derived from an EMBL/GenBank/DDBJ whole genome shotgun (WGS) entry which is preliminary data.</text>
</comment>
<protein>
    <submittedName>
        <fullName evidence="2">Uncharacterized protein</fullName>
    </submittedName>
</protein>
<evidence type="ECO:0000313" key="3">
    <source>
        <dbReference type="Proteomes" id="UP000054564"/>
    </source>
</evidence>
<keyword evidence="3" id="KW-1185">Reference proteome</keyword>
<sequence>MTPQLSRMTVAQRMSSLSLQSRRCDATTGVVGSRTPSYHTQAIPSSHKHGEWVDFGPQVGPNMQLNLASRFLSSPMRSKTGEVTPCQPLMRCISFSKVLGPIAPKFQLLSNINRTPSKTEKGVSIPQTTAPSRAAERDLS</sequence>
<dbReference type="EMBL" id="AJIL01000209">
    <property type="protein sequence ID" value="KNE91329.1"/>
    <property type="molecule type" value="Genomic_DNA"/>
</dbReference>
<gene>
    <name evidence="2" type="ORF">PSTG_15259</name>
</gene>
<evidence type="ECO:0000313" key="2">
    <source>
        <dbReference type="EMBL" id="KNE91329.1"/>
    </source>
</evidence>
<dbReference type="Proteomes" id="UP000054564">
    <property type="component" value="Unassembled WGS sequence"/>
</dbReference>
<feature type="region of interest" description="Disordered" evidence="1">
    <location>
        <begin position="116"/>
        <end position="140"/>
    </location>
</feature>
<accession>A0A0L0UX54</accession>
<evidence type="ECO:0000256" key="1">
    <source>
        <dbReference type="SAM" id="MobiDB-lite"/>
    </source>
</evidence>
<reference evidence="3" key="1">
    <citation type="submission" date="2014-03" db="EMBL/GenBank/DDBJ databases">
        <title>The Genome Sequence of Puccinia striiformis f. sp. tritici PST-78.</title>
        <authorList>
            <consortium name="The Broad Institute Genome Sequencing Platform"/>
            <person name="Cuomo C."/>
            <person name="Hulbert S."/>
            <person name="Chen X."/>
            <person name="Walker B."/>
            <person name="Young S.K."/>
            <person name="Zeng Q."/>
            <person name="Gargeya S."/>
            <person name="Fitzgerald M."/>
            <person name="Haas B."/>
            <person name="Abouelleil A."/>
            <person name="Alvarado L."/>
            <person name="Arachchi H.M."/>
            <person name="Berlin A.M."/>
            <person name="Chapman S.B."/>
            <person name="Goldberg J."/>
            <person name="Griggs A."/>
            <person name="Gujja S."/>
            <person name="Hansen M."/>
            <person name="Howarth C."/>
            <person name="Imamovic A."/>
            <person name="Larimer J."/>
            <person name="McCowan C."/>
            <person name="Montmayeur A."/>
            <person name="Murphy C."/>
            <person name="Neiman D."/>
            <person name="Pearson M."/>
            <person name="Priest M."/>
            <person name="Roberts A."/>
            <person name="Saif S."/>
            <person name="Shea T."/>
            <person name="Sisk P."/>
            <person name="Sykes S."/>
            <person name="Wortman J."/>
            <person name="Nusbaum C."/>
            <person name="Birren B."/>
        </authorList>
    </citation>
    <scope>NUCLEOTIDE SEQUENCE [LARGE SCALE GENOMIC DNA]</scope>
    <source>
        <strain evidence="3">race PST-78</strain>
    </source>
</reference>